<evidence type="ECO:0000313" key="2">
    <source>
        <dbReference type="Proteomes" id="UP001227268"/>
    </source>
</evidence>
<evidence type="ECO:0000313" key="1">
    <source>
        <dbReference type="EMBL" id="KAJ9092661.1"/>
    </source>
</evidence>
<comment type="caution">
    <text evidence="1">The sequence shown here is derived from an EMBL/GenBank/DDBJ whole genome shotgun (WGS) entry which is preliminary data.</text>
</comment>
<reference evidence="1" key="1">
    <citation type="submission" date="2023-04" db="EMBL/GenBank/DDBJ databases">
        <title>Draft Genome sequencing of Naganishia species isolated from polar environments using Oxford Nanopore Technology.</title>
        <authorList>
            <person name="Leo P."/>
            <person name="Venkateswaran K."/>
        </authorList>
    </citation>
    <scope>NUCLEOTIDE SEQUENCE</scope>
    <source>
        <strain evidence="1">MNA-CCFEE 5423</strain>
    </source>
</reference>
<proteinExistence type="predicted"/>
<sequence>MSQPSHANSAATSPNPTSGEGKSYPSNLKLLLIGNSADEETSATIGVDFKVKQLEVEGHRYKLSIWDTAGQERFLYDVSSRQSFQALTSWFRELSTYTSPEVVKMIVGNKVDKETFSREVSTKEGEEFAKRMNCQFIECSAKTNLGVVEAFKELVLRIVDTPSLWSNEGRNTVKDRTLASTSSTIKIDDMPGGWGSSLSSCSC</sequence>
<organism evidence="1 2">
    <name type="scientific">Naganishia friedmannii</name>
    <dbReference type="NCBI Taxonomy" id="89922"/>
    <lineage>
        <taxon>Eukaryota</taxon>
        <taxon>Fungi</taxon>
        <taxon>Dikarya</taxon>
        <taxon>Basidiomycota</taxon>
        <taxon>Agaricomycotina</taxon>
        <taxon>Tremellomycetes</taxon>
        <taxon>Filobasidiales</taxon>
        <taxon>Filobasidiaceae</taxon>
        <taxon>Naganishia</taxon>
    </lineage>
</organism>
<dbReference type="EMBL" id="JASBWT010000036">
    <property type="protein sequence ID" value="KAJ9092661.1"/>
    <property type="molecule type" value="Genomic_DNA"/>
</dbReference>
<name>A0ACC2V0X6_9TREE</name>
<gene>
    <name evidence="1" type="ORF">QFC21_006725</name>
</gene>
<keyword evidence="2" id="KW-1185">Reference proteome</keyword>
<protein>
    <submittedName>
        <fullName evidence="1">Uncharacterized protein</fullName>
    </submittedName>
</protein>
<accession>A0ACC2V0X6</accession>
<dbReference type="Proteomes" id="UP001227268">
    <property type="component" value="Unassembled WGS sequence"/>
</dbReference>